<dbReference type="EMBL" id="KN834071">
    <property type="protein sequence ID" value="KIK12555.1"/>
    <property type="molecule type" value="Genomic_DNA"/>
</dbReference>
<sequence>MMLPLLVESTLPLLNLRTVSRYVLDKCTSTAVTCVPSDSRLLSSSVRSLHPRPTPCVMLVAGAEPKSKLMAARVLRMTTPITSPFTVYLMVHISTTSALTLNSGICAHTKLHGRAQIVGRLPILRPTCYPGRRGQFSVDMCCQLLCVCLEQRLCFRRVSYGCRLGNVCYLRE</sequence>
<name>A0A0C9XJU7_9AGAM</name>
<evidence type="ECO:0000313" key="2">
    <source>
        <dbReference type="Proteomes" id="UP000054018"/>
    </source>
</evidence>
<keyword evidence="2" id="KW-1185">Reference proteome</keyword>
<dbReference type="HOGENOM" id="CLU_1555879_0_0_1"/>
<gene>
    <name evidence="1" type="ORF">PISMIDRAFT_433793</name>
</gene>
<evidence type="ECO:0000313" key="1">
    <source>
        <dbReference type="EMBL" id="KIK12555.1"/>
    </source>
</evidence>
<proteinExistence type="predicted"/>
<organism evidence="1 2">
    <name type="scientific">Pisolithus microcarpus 441</name>
    <dbReference type="NCBI Taxonomy" id="765257"/>
    <lineage>
        <taxon>Eukaryota</taxon>
        <taxon>Fungi</taxon>
        <taxon>Dikarya</taxon>
        <taxon>Basidiomycota</taxon>
        <taxon>Agaricomycotina</taxon>
        <taxon>Agaricomycetes</taxon>
        <taxon>Agaricomycetidae</taxon>
        <taxon>Boletales</taxon>
        <taxon>Sclerodermatineae</taxon>
        <taxon>Pisolithaceae</taxon>
        <taxon>Pisolithus</taxon>
    </lineage>
</organism>
<reference evidence="1 2" key="1">
    <citation type="submission" date="2014-04" db="EMBL/GenBank/DDBJ databases">
        <authorList>
            <consortium name="DOE Joint Genome Institute"/>
            <person name="Kuo A."/>
            <person name="Kohler A."/>
            <person name="Costa M.D."/>
            <person name="Nagy L.G."/>
            <person name="Floudas D."/>
            <person name="Copeland A."/>
            <person name="Barry K.W."/>
            <person name="Cichocki N."/>
            <person name="Veneault-Fourrey C."/>
            <person name="LaButti K."/>
            <person name="Lindquist E.A."/>
            <person name="Lipzen A."/>
            <person name="Lundell T."/>
            <person name="Morin E."/>
            <person name="Murat C."/>
            <person name="Sun H."/>
            <person name="Tunlid A."/>
            <person name="Henrissat B."/>
            <person name="Grigoriev I.V."/>
            <person name="Hibbett D.S."/>
            <person name="Martin F."/>
            <person name="Nordberg H.P."/>
            <person name="Cantor M.N."/>
            <person name="Hua S.X."/>
        </authorList>
    </citation>
    <scope>NUCLEOTIDE SEQUENCE [LARGE SCALE GENOMIC DNA]</scope>
    <source>
        <strain evidence="1 2">441</strain>
    </source>
</reference>
<dbReference type="AlphaFoldDB" id="A0A0C9XJU7"/>
<dbReference type="Proteomes" id="UP000054018">
    <property type="component" value="Unassembled WGS sequence"/>
</dbReference>
<protein>
    <submittedName>
        <fullName evidence="1">Unplaced genomic scaffold scaffold_387, whole genome shotgun sequence</fullName>
    </submittedName>
</protein>
<reference evidence="2" key="2">
    <citation type="submission" date="2015-01" db="EMBL/GenBank/DDBJ databases">
        <title>Evolutionary Origins and Diversification of the Mycorrhizal Mutualists.</title>
        <authorList>
            <consortium name="DOE Joint Genome Institute"/>
            <consortium name="Mycorrhizal Genomics Consortium"/>
            <person name="Kohler A."/>
            <person name="Kuo A."/>
            <person name="Nagy L.G."/>
            <person name="Floudas D."/>
            <person name="Copeland A."/>
            <person name="Barry K.W."/>
            <person name="Cichocki N."/>
            <person name="Veneault-Fourrey C."/>
            <person name="LaButti K."/>
            <person name="Lindquist E.A."/>
            <person name="Lipzen A."/>
            <person name="Lundell T."/>
            <person name="Morin E."/>
            <person name="Murat C."/>
            <person name="Riley R."/>
            <person name="Ohm R."/>
            <person name="Sun H."/>
            <person name="Tunlid A."/>
            <person name="Henrissat B."/>
            <person name="Grigoriev I.V."/>
            <person name="Hibbett D.S."/>
            <person name="Martin F."/>
        </authorList>
    </citation>
    <scope>NUCLEOTIDE SEQUENCE [LARGE SCALE GENOMIC DNA]</scope>
    <source>
        <strain evidence="2">441</strain>
    </source>
</reference>
<accession>A0A0C9XJU7</accession>